<name>A0AC34QAU2_9BILA</name>
<organism evidence="1 2">
    <name type="scientific">Panagrolaimus sp. JU765</name>
    <dbReference type="NCBI Taxonomy" id="591449"/>
    <lineage>
        <taxon>Eukaryota</taxon>
        <taxon>Metazoa</taxon>
        <taxon>Ecdysozoa</taxon>
        <taxon>Nematoda</taxon>
        <taxon>Chromadorea</taxon>
        <taxon>Rhabditida</taxon>
        <taxon>Tylenchina</taxon>
        <taxon>Panagrolaimomorpha</taxon>
        <taxon>Panagrolaimoidea</taxon>
        <taxon>Panagrolaimidae</taxon>
        <taxon>Panagrolaimus</taxon>
    </lineage>
</organism>
<reference evidence="2" key="1">
    <citation type="submission" date="2022-11" db="UniProtKB">
        <authorList>
            <consortium name="WormBaseParasite"/>
        </authorList>
    </citation>
    <scope>IDENTIFICATION</scope>
</reference>
<evidence type="ECO:0000313" key="2">
    <source>
        <dbReference type="WBParaSite" id="JU765_v2.g14703.t1"/>
    </source>
</evidence>
<protein>
    <submittedName>
        <fullName evidence="2">BTB domain-containing protein</fullName>
    </submittedName>
</protein>
<dbReference type="Proteomes" id="UP000887576">
    <property type="component" value="Unplaced"/>
</dbReference>
<accession>A0AC34QAU2</accession>
<proteinExistence type="predicted"/>
<evidence type="ECO:0000313" key="1">
    <source>
        <dbReference type="Proteomes" id="UP000887576"/>
    </source>
</evidence>
<sequence>MEFELSQTVTFEGLKFAANADSFLTSPKVTACFTAYHFAYVWISILRKEDGTLELFFWVDSVFDIHVNCQISGVNPAKTVSFKNELFSQMMSYQFHWGNYSDAFKIEELTLKWSAVLKPKLKIEELTLKWTALLKPKLKVDGKLNVLPTSNCLLLDETFSDVKLKCGSQEFKVHKCILGMFSTSFRAMFQLEKNIKEVIIKGFQPSTVKAAIDYMYSRRFDNELEMDTKLELLKFFVKYGLNDKDVIENWFKTNLSLENVCYIATYCYKNDINSIVRDCLFLLASNIDRLAGLNNYGTLSIGVIKMSMTLAKHL</sequence>
<dbReference type="WBParaSite" id="JU765_v2.g14703.t1">
    <property type="protein sequence ID" value="JU765_v2.g14703.t1"/>
    <property type="gene ID" value="JU765_v2.g14703"/>
</dbReference>